<dbReference type="PROSITE" id="PS51257">
    <property type="entry name" value="PROKAR_LIPOPROTEIN"/>
    <property type="match status" value="1"/>
</dbReference>
<dbReference type="STRING" id="396323.VH98_13390"/>
<gene>
    <name evidence="2" type="ORF">P255_02136</name>
</gene>
<dbReference type="Proteomes" id="UP000018418">
    <property type="component" value="Unassembled WGS sequence"/>
</dbReference>
<dbReference type="OrthoDB" id="6695641at2"/>
<feature type="chain" id="PRO_5004710204" description="Lipoprotein" evidence="1">
    <location>
        <begin position="23"/>
        <end position="114"/>
    </location>
</feature>
<evidence type="ECO:0000313" key="3">
    <source>
        <dbReference type="Proteomes" id="UP000018418"/>
    </source>
</evidence>
<dbReference type="PATRIC" id="fig|1341683.3.peg.2115"/>
<dbReference type="EMBL" id="AYEU01000006">
    <property type="protein sequence ID" value="ESK51613.1"/>
    <property type="molecule type" value="Genomic_DNA"/>
</dbReference>
<keyword evidence="3" id="KW-1185">Reference proteome</keyword>
<evidence type="ECO:0000256" key="1">
    <source>
        <dbReference type="SAM" id="SignalP"/>
    </source>
</evidence>
<feature type="signal peptide" evidence="1">
    <location>
        <begin position="1"/>
        <end position="22"/>
    </location>
</feature>
<name>V2UAY0_9GAMM</name>
<organism evidence="2 3">
    <name type="scientific">Acinetobacter brisouii CIP 110357</name>
    <dbReference type="NCBI Taxonomy" id="1341683"/>
    <lineage>
        <taxon>Bacteria</taxon>
        <taxon>Pseudomonadati</taxon>
        <taxon>Pseudomonadota</taxon>
        <taxon>Gammaproteobacteria</taxon>
        <taxon>Moraxellales</taxon>
        <taxon>Moraxellaceae</taxon>
        <taxon>Acinetobacter</taxon>
    </lineage>
</organism>
<evidence type="ECO:0008006" key="4">
    <source>
        <dbReference type="Google" id="ProtNLM"/>
    </source>
</evidence>
<evidence type="ECO:0000313" key="2">
    <source>
        <dbReference type="EMBL" id="ESK51613.1"/>
    </source>
</evidence>
<protein>
    <recommendedName>
        <fullName evidence="4">Lipoprotein</fullName>
    </recommendedName>
</protein>
<accession>V2UAY0</accession>
<dbReference type="AlphaFoldDB" id="V2UAY0"/>
<sequence>MRFSGLLAVGFALLSLVGCSTLQVEQQQASGKVQISKSLFGHQCGDTGMSVDQLKTQLEEQKIQVYAQTVASDGRLYPQVCGAPDGRIAIFTIDQKQQEQAFNLGFALYQPVNS</sequence>
<keyword evidence="1" id="KW-0732">Signal</keyword>
<dbReference type="RefSeq" id="WP_004901981.1">
    <property type="nucleotide sequence ID" value="NZ_BBTI01000019.1"/>
</dbReference>
<dbReference type="HOGENOM" id="CLU_170089_0_0_6"/>
<proteinExistence type="predicted"/>
<comment type="caution">
    <text evidence="2">The sequence shown here is derived from an EMBL/GenBank/DDBJ whole genome shotgun (WGS) entry which is preliminary data.</text>
</comment>
<reference evidence="2 3" key="1">
    <citation type="submission" date="2013-10" db="EMBL/GenBank/DDBJ databases">
        <title>The Genome Sequence of Acinetobacter brisouii CIP 110357.</title>
        <authorList>
            <consortium name="The Broad Institute Genomics Platform"/>
            <consortium name="The Broad Institute Genome Sequencing Center for Infectious Disease"/>
            <person name="Cerqueira G."/>
            <person name="Feldgarden M."/>
            <person name="Courvalin P."/>
            <person name="Grillot-Courvalin C."/>
            <person name="Clermont D."/>
            <person name="Rocha E."/>
            <person name="Yoon E.-J."/>
            <person name="Nemec A."/>
            <person name="Young S.K."/>
            <person name="Zeng Q."/>
            <person name="Gargeya S."/>
            <person name="Fitzgerald M."/>
            <person name="Abouelleil A."/>
            <person name="Alvarado L."/>
            <person name="Berlin A.M."/>
            <person name="Chapman S.B."/>
            <person name="Gainer-Dewar J."/>
            <person name="Goldberg J."/>
            <person name="Gnerre S."/>
            <person name="Griggs A."/>
            <person name="Gujja S."/>
            <person name="Hansen M."/>
            <person name="Howarth C."/>
            <person name="Imamovic A."/>
            <person name="Ireland A."/>
            <person name="Larimer J."/>
            <person name="McCowan C."/>
            <person name="Murphy C."/>
            <person name="Pearson M."/>
            <person name="Poon T.W."/>
            <person name="Priest M."/>
            <person name="Roberts A."/>
            <person name="Saif S."/>
            <person name="Shea T."/>
            <person name="Sykes S."/>
            <person name="Wortman J."/>
            <person name="Nusbaum C."/>
            <person name="Birren B."/>
        </authorList>
    </citation>
    <scope>NUCLEOTIDE SEQUENCE [LARGE SCALE GENOMIC DNA]</scope>
    <source>
        <strain evidence="2 3">CIP 110357</strain>
    </source>
</reference>